<sequence>MKKKYNPYLWHGVKACMLLMVMLWTNSLVKAQTITVDVAPVAPGPYYTNTTESIDFSTTGTFATNTTFYLHTGLLEEDNVLGELTAAGTYNFTWPASGTGTENLTISAATGSFNAETTDILSSDIAIAGGTYTGAIYNMNGTGVRRLTTQPFNTDYTDDVTLNVDLTTTNAIADRPIVVQYSTDGGTTFTDMTDTNSDNEWFGGTGANIQFLLTSGQKNASTIFRIAQTGTDANSLTSGVETWSVDDAITIEVGSIVVETSAAVGTYTINEPFINGVAFNDVTDTPVGQYYAGQSVIVDGVFNGGTDQVLDYNYVAVFRNTTLGEWFTLEGNADSNTGNDISVSGTIPTGVTLDENWDVTIEAYTGADATFGVEEEFSSSATNLGDLEIQGGSVATAVEFTGDGDRGLMTPELYIGSTTNAYISFNLSKLSSGLSPDGTEIVLEYSTDGSTYTQIGDDISLNDDLSEALMFESLPAGIVSSTTQIQIRQLSNAGAGLSTWSVDDLMIVSGGSVIPDGDSFTYTSSAIDVLQPTIVLDAVAVPADLIYPGSSVDLVYNITNGALPTGTEISAILDNGVLSYEVGTSANITPGDTEDHTISITIPSIVGGDYDVYLMSSTNDTESNTITVPVYNTTLEITEITSNSGVTDGGVDVFFPGSEITVNYNAVGDMGAGAELKLEVRDYDLDVSDNDGYVTINSETTLSGSITGTLSETINYDDDGAETPYVRIKIGNGVLVDMALAFVKDTDDADINGVGYSESVFDFDMTEGNDPLNEDDFIGSGQRSATTLAFDLSNGGIVSLGLTNNAASYNGTPQDVYLQASINGTDWTTIDDQEYANADVTFSSITLPQELWGDETWIRVVYNMSSEAAELENVLTLNSITLQTGALVSANSDTEDVSGQFRKPTVSLEVLDSYDFTVGEQFTIEYNTTGPFPANTAFAIVMAGPDNLETVIGESESVGLTTVDVTMPAMSKEENGAGPDDLYDEIKVVAYNKATADTEYLSDETMVIDDDEYFLVIEGENSSSTGDGDYLFDRAGDRSLLTDAFDLSGVESAFINFTTSNYNGISATSNLLTIPVLQVSTDAGASFQTIAAEEDGLLGDGYLYYTNSFSAEIPAEHLTSATHFRWYQALNLGQDANEWRISSISITLVQGNEISTYYLAENSSVVSTLSHPEVNSGTDVYEWVQADADTDPVFNGETFSFDWNKVYESTNDFPSGTMFDFILHDGSDFVIDPTTDMPYVIGTATGVGTFDAEVPYFIGADNYDVRLIAYLEDSENGNYFFYGDEDGESTTSVGDLDVFLRAARTTIDIDENDVVYAGSTATFSVLLENDDLNALADIESLFANLIVKDYSGNDDILLATQEGTGDITVDLLPFINGNQDFVIIFSEGAALGEVGEMDDFDGMDSSIDLTPEDFVSGDVVTLVETGDFYESWFGYNTNRTFSWDFVFDPVLAESGVGNERLYLQYSKDGGSSWSNWTWWTTSGSYSTNLDNFINGTYNSPSGTYNERVRFRWIAYDPWCCVTPTGRGSQIEISNVEIASFNTNMENNNSYFPMGGSTFGPVFENDFGRGLITTRDFEIGELENSSLISFDLSFDEVPDNLIDNQYLIFEYSIDGGVTFTELRSFPDMEEEAPLVAENFLIAVTNDMKNNAVRFRFRQEERNGIDVMFENFSFKQGEILPFDYIAYNRDIAEQALLITSLSSLETCIDGDMMINYEVRGKFGADNMVMVNYRDTDGNVNTLDAFEFNIIDGTGGITFNFPSDVIGTTESNKWFKFQLEAEDLTYEDINEDFSVTGPYSEESLEVVAPINQDLSFSWDDPLECNPSNVMITLNGEQDYFMYEVLDLSNNSTVLASLTYDPETGVDEINIGTITADTEIGIRTTAMSSSGTSCNSLEIDDTEVVELLETYKLFRRSYNDTGLRIVVNSGDSRTICGSSSEVRLSVNRDSESGDGSGSFVEWFRNDLSTPVSVSGNILGDNETLQSGNYFARITDTSGDNICTYTTESFTVERVDTPERPEITIESGSLSFCDGEGEVVLSAPEGFSYYKWNGSTQWTNRMLTVEEEGEYYVEVSNVPFDAGCGSASSIPVVVESQFLPDFQVKTTTSSDDRYNIIDGSAHKGCESFYIYFYNGNSWQNNNGEVVISRDGEFYASTQNTSYELTESGDYTIDWVSSDINSSCTASIGTFTLQITEQPETPAITVAGDLEFCEGGSATLTATAGYNYYRWFRDGSLMNTSSETLVVTKNSGRYQVEGSMVPFNVGCYSERSEGVNVTVHTEPSMEIYSNYEGDLEDGQMISYCEVDGDNHYLRAYTSANDAAITWYLDGTAIPATDQNVNSSDNYSYVYPETNGVYHAEVSFGGIDATSQCTFMTNAVTVNIVAEIAPVAIAAPAQTEFCEDEVSVTLTADAGAPFYRWYRNGSAITDGTGSNNTLTVSQGGDYQVAVSNEAGCESELSNVIQIEEQSAPSTSISISVDETDCASGDIVVRANNTNSKYNYQLTLTETGETIGAVFTGNTFGSVYVPLTGIETSTELGVEVTYADGTGCMSEDESIGTINPNAVILELDGNTVRAIISGNYMEYTWYRDGVELRNVTGTSLNITDGASYTIEVLYEGGCMLTSNSVDLGPTTPPADASGRLSANTTTYPNPTQGQVVNLEVKGTNFGDYTVSIMSMTGQVMVYEVLDKQVEEFTKAISISHLERGLYNMQIKKGDEVENIRILKN</sequence>
<dbReference type="InterPro" id="IPR036179">
    <property type="entry name" value="Ig-like_dom_sf"/>
</dbReference>
<evidence type="ECO:0000313" key="4">
    <source>
        <dbReference type="Proteomes" id="UP001300692"/>
    </source>
</evidence>
<dbReference type="InterPro" id="IPR013783">
    <property type="entry name" value="Ig-like_fold"/>
</dbReference>
<gene>
    <name evidence="3" type="ORF">N7U62_05245</name>
</gene>
<proteinExistence type="predicted"/>
<feature type="domain" description="Secretion system C-terminal sorting" evidence="2">
    <location>
        <begin position="2643"/>
        <end position="2711"/>
    </location>
</feature>
<protein>
    <submittedName>
        <fullName evidence="3">T9SS type A sorting domain-containing protein</fullName>
    </submittedName>
</protein>
<dbReference type="Gene3D" id="2.60.120.260">
    <property type="entry name" value="Galactose-binding domain-like"/>
    <property type="match status" value="5"/>
</dbReference>
<dbReference type="Proteomes" id="UP001300692">
    <property type="component" value="Unassembled WGS sequence"/>
</dbReference>
<dbReference type="NCBIfam" id="TIGR04183">
    <property type="entry name" value="Por_Secre_tail"/>
    <property type="match status" value="1"/>
</dbReference>
<comment type="caution">
    <text evidence="3">The sequence shown here is derived from an EMBL/GenBank/DDBJ whole genome shotgun (WGS) entry which is preliminary data.</text>
</comment>
<dbReference type="Pfam" id="PF18962">
    <property type="entry name" value="Por_Secre_tail"/>
    <property type="match status" value="1"/>
</dbReference>
<name>A0ABT3CR54_9BACT</name>
<dbReference type="Gene3D" id="2.60.40.10">
    <property type="entry name" value="Immunoglobulins"/>
    <property type="match status" value="1"/>
</dbReference>
<dbReference type="SUPFAM" id="SSF48726">
    <property type="entry name" value="Immunoglobulin"/>
    <property type="match status" value="1"/>
</dbReference>
<evidence type="ECO:0000256" key="1">
    <source>
        <dbReference type="SAM" id="SignalP"/>
    </source>
</evidence>
<evidence type="ECO:0000313" key="3">
    <source>
        <dbReference type="EMBL" id="MCV9386056.1"/>
    </source>
</evidence>
<keyword evidence="1" id="KW-0732">Signal</keyword>
<organism evidence="3 4">
    <name type="scientific">Reichenbachiella ulvae</name>
    <dbReference type="NCBI Taxonomy" id="2980104"/>
    <lineage>
        <taxon>Bacteria</taxon>
        <taxon>Pseudomonadati</taxon>
        <taxon>Bacteroidota</taxon>
        <taxon>Cytophagia</taxon>
        <taxon>Cytophagales</taxon>
        <taxon>Reichenbachiellaceae</taxon>
        <taxon>Reichenbachiella</taxon>
    </lineage>
</organism>
<feature type="chain" id="PRO_5047372246" evidence="1">
    <location>
        <begin position="32"/>
        <end position="2720"/>
    </location>
</feature>
<dbReference type="InterPro" id="IPR049419">
    <property type="entry name" value="Reelin_subrepeat-B"/>
</dbReference>
<evidence type="ECO:0000259" key="2">
    <source>
        <dbReference type="Pfam" id="PF18962"/>
    </source>
</evidence>
<dbReference type="InterPro" id="IPR036278">
    <property type="entry name" value="Sialidase_sf"/>
</dbReference>
<keyword evidence="4" id="KW-1185">Reference proteome</keyword>
<accession>A0ABT3CR54</accession>
<dbReference type="InterPro" id="IPR026444">
    <property type="entry name" value="Secre_tail"/>
</dbReference>
<dbReference type="RefSeq" id="WP_264136841.1">
    <property type="nucleotide sequence ID" value="NZ_JAOYOD010000001.1"/>
</dbReference>
<dbReference type="EMBL" id="JAOYOD010000001">
    <property type="protein sequence ID" value="MCV9386056.1"/>
    <property type="molecule type" value="Genomic_DNA"/>
</dbReference>
<dbReference type="Pfam" id="PF21471">
    <property type="entry name" value="Reelin_subrepeat-B"/>
    <property type="match status" value="3"/>
</dbReference>
<feature type="signal peptide" evidence="1">
    <location>
        <begin position="1"/>
        <end position="31"/>
    </location>
</feature>
<dbReference type="SUPFAM" id="SSF50939">
    <property type="entry name" value="Sialidases"/>
    <property type="match status" value="1"/>
</dbReference>
<reference evidence="3 4" key="1">
    <citation type="submission" date="2022-10" db="EMBL/GenBank/DDBJ databases">
        <title>Comparative genomics and taxonomic characterization of three novel marine species of genus Reichenbachiella exhibiting antioxidant and polysaccharide degradation activities.</title>
        <authorList>
            <person name="Muhammad N."/>
            <person name="Lee Y.-J."/>
            <person name="Ko J."/>
            <person name="Kim S.-G."/>
        </authorList>
    </citation>
    <scope>NUCLEOTIDE SEQUENCE [LARGE SCALE GENOMIC DNA]</scope>
    <source>
        <strain evidence="3 4">ABR2-5</strain>
    </source>
</reference>